<evidence type="ECO:0000256" key="1">
    <source>
        <dbReference type="SAM" id="MobiDB-lite"/>
    </source>
</evidence>
<feature type="compositionally biased region" description="Basic and acidic residues" evidence="1">
    <location>
        <begin position="1"/>
        <end position="10"/>
    </location>
</feature>
<protein>
    <submittedName>
        <fullName evidence="2">Uncharacterized protein</fullName>
    </submittedName>
</protein>
<feature type="compositionally biased region" description="Polar residues" evidence="1">
    <location>
        <begin position="11"/>
        <end position="20"/>
    </location>
</feature>
<sequence length="142" mass="15605">MQMRNSEESSPKQSNPLSLSSHRKSEPVLPARAWCENPTQLRPGRTSAIGIRNIGAGMGTFTRSLQVFPLGESLRRLCVRETVRHFSAIRSMLVSSLPFGEGGRTVSFDSDYSGWGGASFPIFSGKSLLLDWKGCWCPLADL</sequence>
<evidence type="ECO:0000313" key="2">
    <source>
        <dbReference type="EMBL" id="KAE8396664.1"/>
    </source>
</evidence>
<organism evidence="2">
    <name type="scientific">Petromyces alliaceus</name>
    <name type="common">Aspergillus alliaceus</name>
    <dbReference type="NCBI Taxonomy" id="209559"/>
    <lineage>
        <taxon>Eukaryota</taxon>
        <taxon>Fungi</taxon>
        <taxon>Dikarya</taxon>
        <taxon>Ascomycota</taxon>
        <taxon>Pezizomycotina</taxon>
        <taxon>Eurotiomycetes</taxon>
        <taxon>Eurotiomycetidae</taxon>
        <taxon>Eurotiales</taxon>
        <taxon>Aspergillaceae</taxon>
        <taxon>Aspergillus</taxon>
        <taxon>Aspergillus subgen. Circumdati</taxon>
    </lineage>
</organism>
<reference evidence="2" key="1">
    <citation type="submission" date="2019-04" db="EMBL/GenBank/DDBJ databases">
        <title>Friends and foes A comparative genomics studyof 23 Aspergillus species from section Flavi.</title>
        <authorList>
            <consortium name="DOE Joint Genome Institute"/>
            <person name="Kjaerbolling I."/>
            <person name="Vesth T."/>
            <person name="Frisvad J.C."/>
            <person name="Nybo J.L."/>
            <person name="Theobald S."/>
            <person name="Kildgaard S."/>
            <person name="Isbrandt T."/>
            <person name="Kuo A."/>
            <person name="Sato A."/>
            <person name="Lyhne E.K."/>
            <person name="Kogle M.E."/>
            <person name="Wiebenga A."/>
            <person name="Kun R.S."/>
            <person name="Lubbers R.J."/>
            <person name="Makela M.R."/>
            <person name="Barry K."/>
            <person name="Chovatia M."/>
            <person name="Clum A."/>
            <person name="Daum C."/>
            <person name="Haridas S."/>
            <person name="He G."/>
            <person name="LaButti K."/>
            <person name="Lipzen A."/>
            <person name="Mondo S."/>
            <person name="Riley R."/>
            <person name="Salamov A."/>
            <person name="Simmons B.A."/>
            <person name="Magnuson J.K."/>
            <person name="Henrissat B."/>
            <person name="Mortensen U.H."/>
            <person name="Larsen T.O."/>
            <person name="Devries R.P."/>
            <person name="Grigoriev I.V."/>
            <person name="Machida M."/>
            <person name="Baker S.E."/>
            <person name="Andersen M.R."/>
        </authorList>
    </citation>
    <scope>NUCLEOTIDE SEQUENCE [LARGE SCALE GENOMIC DNA]</scope>
    <source>
        <strain evidence="2">IBT 14317</strain>
    </source>
</reference>
<proteinExistence type="predicted"/>
<dbReference type="OrthoDB" id="4510634at2759"/>
<name>A0A5N7CRB9_PETAA</name>
<accession>A0A5N7CRB9</accession>
<feature type="region of interest" description="Disordered" evidence="1">
    <location>
        <begin position="1"/>
        <end position="25"/>
    </location>
</feature>
<dbReference type="AlphaFoldDB" id="A0A5N7CRB9"/>
<dbReference type="Proteomes" id="UP000326877">
    <property type="component" value="Unassembled WGS sequence"/>
</dbReference>
<gene>
    <name evidence="2" type="ORF">BDV23DRAFT_3286</name>
</gene>
<dbReference type="EMBL" id="ML735214">
    <property type="protein sequence ID" value="KAE8396664.1"/>
    <property type="molecule type" value="Genomic_DNA"/>
</dbReference>